<dbReference type="InterPro" id="IPR011989">
    <property type="entry name" value="ARM-like"/>
</dbReference>
<evidence type="ECO:0000259" key="5">
    <source>
        <dbReference type="PROSITE" id="PS50011"/>
    </source>
</evidence>
<keyword evidence="6" id="KW-0418">Kinase</keyword>
<dbReference type="InterPro" id="IPR044591">
    <property type="entry name" value="RUK"/>
</dbReference>
<dbReference type="PROSITE" id="PS00108">
    <property type="entry name" value="PROTEIN_KINASE_ST"/>
    <property type="match status" value="1"/>
</dbReference>
<feature type="binding site" evidence="3">
    <location>
        <position position="33"/>
    </location>
    <ligand>
        <name>ATP</name>
        <dbReference type="ChEBI" id="CHEBI:30616"/>
    </ligand>
</feature>
<dbReference type="AlphaFoldDB" id="A0A067CR95"/>
<dbReference type="GO" id="GO:0008017">
    <property type="term" value="F:microtubule binding"/>
    <property type="evidence" value="ECO:0007669"/>
    <property type="project" value="InterPro"/>
</dbReference>
<feature type="compositionally biased region" description="Basic residues" evidence="4">
    <location>
        <begin position="760"/>
        <end position="774"/>
    </location>
</feature>
<sequence>MENYNIYDEIGRGSHSVVYKARRKRSIEYVAVKSTGKGRKDKVHNEVLHLIKLESTYVLKFYNWYESSNHIWIIFEYCIGGDLLKLLAQDTALPETSLQTFGHDLVHGLHYVHSHGVLYCDLKPANVLVDEYGSLKLADFGLARRIPTIETLEKDPLAPGSPHYMAPELFEATPVHSFASDFWALGCVLYELRVGVQLFPHRDFNQLRHSIQTTHLAFPEAVDMSEPFKDLLRRLLEPDPARRMTWTELVQHPFWDAALALDTSALPAQDLFAAKYPSTVETTTLWAAPAEKAGRPASPQLASPAKPHTRDTPLLHSSDDNVKVRPATAPDHVADNQASHDDAMPRPPSPPRTAPAMSRPTPMDKMQHVALPGKAAHQRIYTTADCAVRPIVSCDEIEVVSVPRYKEASLPVRPAVRFDVPGELEAHLEQLYLFLRGDAGASEKHNALAYLCTLVPTPKIANVVANSSLLTLLVKLLDRSTSSALSTRLGLVLGLIVRHAAFISTDALLATDGLVPVLLRVLPSASEALGRRATACLGELAFYLSTLPSAAFPSTLVDALVCAVDVPDAITRHYATQAICNILATASTATALRDAFLKVSLLDAVFRRTTDADALSLRVASMHLASQILKHASCPDPFLERTVLVLPSVWACVLVGDAALAVPSLNILNCVLAARPSVPVTSIVSISDIALLLQKRNWTSTLMPRRPKPSGGSNTRTRVCARSSKASSFCSCTLVSRPVVTLHWRSSRRISSTTSSAVSMRRRRTSHTRPRRSFRSPVASRSSSRSHSRRRRRRHRASSSSLRRFSAASYSRYRAAGTSLWRCSAPTSTKSLSVSCSGRPSS</sequence>
<gene>
    <name evidence="6" type="ORF">SPRG_06116</name>
</gene>
<feature type="region of interest" description="Disordered" evidence="4">
    <location>
        <begin position="288"/>
        <end position="363"/>
    </location>
</feature>
<dbReference type="GO" id="GO:0005524">
    <property type="term" value="F:ATP binding"/>
    <property type="evidence" value="ECO:0007669"/>
    <property type="project" value="UniProtKB-UniRule"/>
</dbReference>
<evidence type="ECO:0000256" key="1">
    <source>
        <dbReference type="ARBA" id="ARBA00022741"/>
    </source>
</evidence>
<dbReference type="KEGG" id="spar:SPRG_06116"/>
<dbReference type="SUPFAM" id="SSF48371">
    <property type="entry name" value="ARM repeat"/>
    <property type="match status" value="1"/>
</dbReference>
<dbReference type="EMBL" id="KK583208">
    <property type="protein sequence ID" value="KDO29061.1"/>
    <property type="molecule type" value="Genomic_DNA"/>
</dbReference>
<proteinExistence type="predicted"/>
<keyword evidence="7" id="KW-1185">Reference proteome</keyword>
<reference evidence="6 7" key="1">
    <citation type="journal article" date="2013" name="PLoS Genet.">
        <title>Distinctive expansion of potential virulence genes in the genome of the oomycete fish pathogen Saprolegnia parasitica.</title>
        <authorList>
            <person name="Jiang R.H."/>
            <person name="de Bruijn I."/>
            <person name="Haas B.J."/>
            <person name="Belmonte R."/>
            <person name="Lobach L."/>
            <person name="Christie J."/>
            <person name="van den Ackerveken G."/>
            <person name="Bottin A."/>
            <person name="Bulone V."/>
            <person name="Diaz-Moreno S.M."/>
            <person name="Dumas B."/>
            <person name="Fan L."/>
            <person name="Gaulin E."/>
            <person name="Govers F."/>
            <person name="Grenville-Briggs L.J."/>
            <person name="Horner N.R."/>
            <person name="Levin J.Z."/>
            <person name="Mammella M."/>
            <person name="Meijer H.J."/>
            <person name="Morris P."/>
            <person name="Nusbaum C."/>
            <person name="Oome S."/>
            <person name="Phillips A.J."/>
            <person name="van Rooyen D."/>
            <person name="Rzeszutek E."/>
            <person name="Saraiva M."/>
            <person name="Secombes C.J."/>
            <person name="Seidl M.F."/>
            <person name="Snel B."/>
            <person name="Stassen J.H."/>
            <person name="Sykes S."/>
            <person name="Tripathy S."/>
            <person name="van den Berg H."/>
            <person name="Vega-Arreguin J.C."/>
            <person name="Wawra S."/>
            <person name="Young S.K."/>
            <person name="Zeng Q."/>
            <person name="Dieguez-Uribeondo J."/>
            <person name="Russ C."/>
            <person name="Tyler B.M."/>
            <person name="van West P."/>
        </authorList>
    </citation>
    <scope>NUCLEOTIDE SEQUENCE [LARGE SCALE GENOMIC DNA]</scope>
    <source>
        <strain evidence="6 7">CBS 223.65</strain>
    </source>
</reference>
<organism evidence="6 7">
    <name type="scientific">Saprolegnia parasitica (strain CBS 223.65)</name>
    <dbReference type="NCBI Taxonomy" id="695850"/>
    <lineage>
        <taxon>Eukaryota</taxon>
        <taxon>Sar</taxon>
        <taxon>Stramenopiles</taxon>
        <taxon>Oomycota</taxon>
        <taxon>Saprolegniomycetes</taxon>
        <taxon>Saprolegniales</taxon>
        <taxon>Saprolegniaceae</taxon>
        <taxon>Saprolegnia</taxon>
    </lineage>
</organism>
<feature type="compositionally biased region" description="Basic and acidic residues" evidence="4">
    <location>
        <begin position="308"/>
        <end position="323"/>
    </location>
</feature>
<dbReference type="InterPro" id="IPR008271">
    <property type="entry name" value="Ser/Thr_kinase_AS"/>
</dbReference>
<keyword evidence="6" id="KW-0808">Transferase</keyword>
<dbReference type="InterPro" id="IPR000719">
    <property type="entry name" value="Prot_kinase_dom"/>
</dbReference>
<dbReference type="Gene3D" id="1.25.10.10">
    <property type="entry name" value="Leucine-rich Repeat Variant"/>
    <property type="match status" value="1"/>
</dbReference>
<dbReference type="GO" id="GO:0004672">
    <property type="term" value="F:protein kinase activity"/>
    <property type="evidence" value="ECO:0007669"/>
    <property type="project" value="InterPro"/>
</dbReference>
<dbReference type="InterPro" id="IPR016024">
    <property type="entry name" value="ARM-type_fold"/>
</dbReference>
<keyword evidence="1 3" id="KW-0547">Nucleotide-binding</keyword>
<feature type="region of interest" description="Disordered" evidence="4">
    <location>
        <begin position="753"/>
        <end position="803"/>
    </location>
</feature>
<dbReference type="STRING" id="695850.A0A067CR95"/>
<dbReference type="InterPro" id="IPR017441">
    <property type="entry name" value="Protein_kinase_ATP_BS"/>
</dbReference>
<evidence type="ECO:0000313" key="6">
    <source>
        <dbReference type="EMBL" id="KDO29061.1"/>
    </source>
</evidence>
<evidence type="ECO:0000313" key="7">
    <source>
        <dbReference type="Proteomes" id="UP000030745"/>
    </source>
</evidence>
<dbReference type="GeneID" id="24128481"/>
<feature type="compositionally biased region" description="Basic and acidic residues" evidence="4">
    <location>
        <begin position="332"/>
        <end position="344"/>
    </location>
</feature>
<dbReference type="OrthoDB" id="24822at2759"/>
<dbReference type="Proteomes" id="UP000030745">
    <property type="component" value="Unassembled WGS sequence"/>
</dbReference>
<dbReference type="Gene3D" id="1.10.510.10">
    <property type="entry name" value="Transferase(Phosphotransferase) domain 1"/>
    <property type="match status" value="1"/>
</dbReference>
<dbReference type="PANTHER" id="PTHR46562:SF1">
    <property type="entry name" value="SERINE_THREONINE-PROTEIN KINASE ULK4"/>
    <property type="match status" value="1"/>
</dbReference>
<feature type="domain" description="Protein kinase" evidence="5">
    <location>
        <begin position="4"/>
        <end position="255"/>
    </location>
</feature>
<dbReference type="PROSITE" id="PS00107">
    <property type="entry name" value="PROTEIN_KINASE_ATP"/>
    <property type="match status" value="1"/>
</dbReference>
<dbReference type="VEuPathDB" id="FungiDB:SPRG_06116"/>
<evidence type="ECO:0000256" key="2">
    <source>
        <dbReference type="ARBA" id="ARBA00022840"/>
    </source>
</evidence>
<protein>
    <submittedName>
        <fullName evidence="6">ULK/ULK protein kinase</fullName>
    </submittedName>
</protein>
<dbReference type="SMART" id="SM00220">
    <property type="entry name" value="S_TKc"/>
    <property type="match status" value="1"/>
</dbReference>
<dbReference type="Pfam" id="PF00069">
    <property type="entry name" value="Pkinase"/>
    <property type="match status" value="1"/>
</dbReference>
<dbReference type="SUPFAM" id="SSF56112">
    <property type="entry name" value="Protein kinase-like (PK-like)"/>
    <property type="match status" value="1"/>
</dbReference>
<name>A0A067CR95_SAPPC</name>
<dbReference type="PROSITE" id="PS50011">
    <property type="entry name" value="PROTEIN_KINASE_DOM"/>
    <property type="match status" value="1"/>
</dbReference>
<dbReference type="InterPro" id="IPR011009">
    <property type="entry name" value="Kinase-like_dom_sf"/>
</dbReference>
<feature type="compositionally biased region" description="Basic residues" evidence="4">
    <location>
        <begin position="784"/>
        <end position="797"/>
    </location>
</feature>
<evidence type="ECO:0000256" key="4">
    <source>
        <dbReference type="SAM" id="MobiDB-lite"/>
    </source>
</evidence>
<dbReference type="RefSeq" id="XP_012200231.1">
    <property type="nucleotide sequence ID" value="XM_012344841.1"/>
</dbReference>
<dbReference type="PANTHER" id="PTHR46562">
    <property type="entry name" value="SERINE/THREONINE-KINASE ULK4-LIKE PROTEIN-RELATED"/>
    <property type="match status" value="1"/>
</dbReference>
<keyword evidence="2 3" id="KW-0067">ATP-binding</keyword>
<accession>A0A067CR95</accession>
<evidence type="ECO:0000256" key="3">
    <source>
        <dbReference type="PROSITE-ProRule" id="PRU10141"/>
    </source>
</evidence>